<comment type="caution">
    <text evidence="2">The sequence shown here is derived from an EMBL/GenBank/DDBJ whole genome shotgun (WGS) entry which is preliminary data.</text>
</comment>
<accession>A0A2P5C3C0</accession>
<keyword evidence="3" id="KW-1185">Reference proteome</keyword>
<proteinExistence type="predicted"/>
<protein>
    <submittedName>
        <fullName evidence="2">Uncharacterized protein</fullName>
    </submittedName>
</protein>
<name>A0A2P5C3C0_PARAD</name>
<sequence>MHGASGLYRTLFCDGGKNNNHRCSLRRAQGVQIFGVGPEFAWARVCPHLRTRMPGRNLDHRTFWILLAASLAIDVASSPEVHHQRRRLNGATGKHSSSTRDMRMGDFKGHY</sequence>
<feature type="compositionally biased region" description="Basic and acidic residues" evidence="1">
    <location>
        <begin position="98"/>
        <end position="111"/>
    </location>
</feature>
<evidence type="ECO:0000313" key="3">
    <source>
        <dbReference type="Proteomes" id="UP000237105"/>
    </source>
</evidence>
<gene>
    <name evidence="2" type="ORF">PanWU01x14_187380</name>
</gene>
<dbReference type="AlphaFoldDB" id="A0A2P5C3C0"/>
<evidence type="ECO:0000256" key="1">
    <source>
        <dbReference type="SAM" id="MobiDB-lite"/>
    </source>
</evidence>
<dbReference type="EMBL" id="JXTB01000182">
    <property type="protein sequence ID" value="PON55558.1"/>
    <property type="molecule type" value="Genomic_DNA"/>
</dbReference>
<reference evidence="3" key="1">
    <citation type="submission" date="2016-06" db="EMBL/GenBank/DDBJ databases">
        <title>Parallel loss of symbiosis genes in relatives of nitrogen-fixing non-legume Parasponia.</title>
        <authorList>
            <person name="Van Velzen R."/>
            <person name="Holmer R."/>
            <person name="Bu F."/>
            <person name="Rutten L."/>
            <person name="Van Zeijl A."/>
            <person name="Liu W."/>
            <person name="Santuari L."/>
            <person name="Cao Q."/>
            <person name="Sharma T."/>
            <person name="Shen D."/>
            <person name="Roswanjaya Y."/>
            <person name="Wardhani T."/>
            <person name="Kalhor M.S."/>
            <person name="Jansen J."/>
            <person name="Van den Hoogen J."/>
            <person name="Gungor B."/>
            <person name="Hartog M."/>
            <person name="Hontelez J."/>
            <person name="Verver J."/>
            <person name="Yang W.-C."/>
            <person name="Schijlen E."/>
            <person name="Repin R."/>
            <person name="Schilthuizen M."/>
            <person name="Schranz E."/>
            <person name="Heidstra R."/>
            <person name="Miyata K."/>
            <person name="Fedorova E."/>
            <person name="Kohlen W."/>
            <person name="Bisseling T."/>
            <person name="Smit S."/>
            <person name="Geurts R."/>
        </authorList>
    </citation>
    <scope>NUCLEOTIDE SEQUENCE [LARGE SCALE GENOMIC DNA]</scope>
    <source>
        <strain evidence="3">cv. WU1-14</strain>
    </source>
</reference>
<evidence type="ECO:0000313" key="2">
    <source>
        <dbReference type="EMBL" id="PON55558.1"/>
    </source>
</evidence>
<dbReference type="Proteomes" id="UP000237105">
    <property type="component" value="Unassembled WGS sequence"/>
</dbReference>
<feature type="region of interest" description="Disordered" evidence="1">
    <location>
        <begin position="81"/>
        <end position="111"/>
    </location>
</feature>
<organism evidence="2 3">
    <name type="scientific">Parasponia andersonii</name>
    <name type="common">Sponia andersonii</name>
    <dbReference type="NCBI Taxonomy" id="3476"/>
    <lineage>
        <taxon>Eukaryota</taxon>
        <taxon>Viridiplantae</taxon>
        <taxon>Streptophyta</taxon>
        <taxon>Embryophyta</taxon>
        <taxon>Tracheophyta</taxon>
        <taxon>Spermatophyta</taxon>
        <taxon>Magnoliopsida</taxon>
        <taxon>eudicotyledons</taxon>
        <taxon>Gunneridae</taxon>
        <taxon>Pentapetalae</taxon>
        <taxon>rosids</taxon>
        <taxon>fabids</taxon>
        <taxon>Rosales</taxon>
        <taxon>Cannabaceae</taxon>
        <taxon>Parasponia</taxon>
    </lineage>
</organism>